<dbReference type="Gene3D" id="2.40.170.20">
    <property type="entry name" value="TonB-dependent receptor, beta-barrel domain"/>
    <property type="match status" value="1"/>
</dbReference>
<dbReference type="InterPro" id="IPR057601">
    <property type="entry name" value="Oar-like_b-barrel"/>
</dbReference>
<dbReference type="Pfam" id="PF13620">
    <property type="entry name" value="CarboxypepD_reg"/>
    <property type="match status" value="1"/>
</dbReference>
<keyword evidence="3" id="KW-0998">Cell outer membrane</keyword>
<proteinExistence type="predicted"/>
<feature type="domain" description="TonB-dependent transporter Oar-like beta-barrel" evidence="5">
    <location>
        <begin position="314"/>
        <end position="552"/>
    </location>
</feature>
<dbReference type="OrthoDB" id="98676at2"/>
<dbReference type="SUPFAM" id="SSF49452">
    <property type="entry name" value="Starch-binding domain-like"/>
    <property type="match status" value="1"/>
</dbReference>
<dbReference type="InterPro" id="IPR036942">
    <property type="entry name" value="Beta-barrel_TonB_sf"/>
</dbReference>
<dbReference type="Proteomes" id="UP000290253">
    <property type="component" value="Unassembled WGS sequence"/>
</dbReference>
<evidence type="ECO:0000259" key="5">
    <source>
        <dbReference type="Pfam" id="PF25183"/>
    </source>
</evidence>
<gene>
    <name evidence="6" type="ORF">ESZ00_17920</name>
</gene>
<dbReference type="Pfam" id="PF25183">
    <property type="entry name" value="OMP_b-brl_4"/>
    <property type="match status" value="2"/>
</dbReference>
<keyword evidence="7" id="KW-1185">Reference proteome</keyword>
<comment type="caution">
    <text evidence="6">The sequence shown here is derived from an EMBL/GenBank/DDBJ whole genome shotgun (WGS) entry which is preliminary data.</text>
</comment>
<reference evidence="6 7" key="1">
    <citation type="journal article" date="2016" name="Int. J. Syst. Evol. Microbiol.">
        <title>Acidipila dinghuensis sp. nov., an acidobacterium isolated from forest soil.</title>
        <authorList>
            <person name="Jiang Y.W."/>
            <person name="Wang J."/>
            <person name="Chen M.H."/>
            <person name="Lv Y.Y."/>
            <person name="Qiu L.H."/>
        </authorList>
    </citation>
    <scope>NUCLEOTIDE SEQUENCE [LARGE SCALE GENOMIC DNA]</scope>
    <source>
        <strain evidence="6 7">DHOF10</strain>
    </source>
</reference>
<protein>
    <recommendedName>
        <fullName evidence="5">TonB-dependent transporter Oar-like beta-barrel domain-containing protein</fullName>
    </recommendedName>
</protein>
<evidence type="ECO:0000256" key="2">
    <source>
        <dbReference type="ARBA" id="ARBA00023136"/>
    </source>
</evidence>
<organism evidence="6 7">
    <name type="scientific">Silvibacterium dinghuense</name>
    <dbReference type="NCBI Taxonomy" id="1560006"/>
    <lineage>
        <taxon>Bacteria</taxon>
        <taxon>Pseudomonadati</taxon>
        <taxon>Acidobacteriota</taxon>
        <taxon>Terriglobia</taxon>
        <taxon>Terriglobales</taxon>
        <taxon>Acidobacteriaceae</taxon>
        <taxon>Silvibacterium</taxon>
    </lineage>
</organism>
<keyword evidence="2" id="KW-0472">Membrane</keyword>
<evidence type="ECO:0000256" key="4">
    <source>
        <dbReference type="SAM" id="MobiDB-lite"/>
    </source>
</evidence>
<dbReference type="GO" id="GO:0009279">
    <property type="term" value="C:cell outer membrane"/>
    <property type="evidence" value="ECO:0007669"/>
    <property type="project" value="UniProtKB-SubCell"/>
</dbReference>
<feature type="region of interest" description="Disordered" evidence="4">
    <location>
        <begin position="689"/>
        <end position="709"/>
    </location>
</feature>
<dbReference type="InterPro" id="IPR013784">
    <property type="entry name" value="Carb-bd-like_fold"/>
</dbReference>
<dbReference type="SUPFAM" id="SSF56935">
    <property type="entry name" value="Porins"/>
    <property type="match status" value="1"/>
</dbReference>
<evidence type="ECO:0000256" key="1">
    <source>
        <dbReference type="ARBA" id="ARBA00004442"/>
    </source>
</evidence>
<accession>A0A4Q1S8B1</accession>
<evidence type="ECO:0000313" key="7">
    <source>
        <dbReference type="Proteomes" id="UP000290253"/>
    </source>
</evidence>
<dbReference type="Gene3D" id="2.60.40.1120">
    <property type="entry name" value="Carboxypeptidase-like, regulatory domain"/>
    <property type="match status" value="1"/>
</dbReference>
<dbReference type="EMBL" id="SDMK01000005">
    <property type="protein sequence ID" value="RXS93244.1"/>
    <property type="molecule type" value="Genomic_DNA"/>
</dbReference>
<comment type="subcellular location">
    <subcellularLocation>
        <location evidence="1">Cell outer membrane</location>
    </subcellularLocation>
</comment>
<dbReference type="GO" id="GO:0030246">
    <property type="term" value="F:carbohydrate binding"/>
    <property type="evidence" value="ECO:0007669"/>
    <property type="project" value="InterPro"/>
</dbReference>
<dbReference type="AlphaFoldDB" id="A0A4Q1S8B1"/>
<name>A0A4Q1S8B1_9BACT</name>
<evidence type="ECO:0000313" key="6">
    <source>
        <dbReference type="EMBL" id="RXS93244.1"/>
    </source>
</evidence>
<sequence length="950" mass="103920">MGWWSVAAYRQLGKPERRRTPQAWLILALLLIAGAGMVRAQVLTEGHSQVRAAEGSVSGVIVDPTGALVAGAQVVLTGPDGASLLGRSDAEGTFRFEALASGAYSLHIVTKGFQAEDRTGLQVEDGVSLRLRLSLKIEIQRQDIAVSGEELDATPERSQQALVLTRRDLASLPTNPGDLKTLLQAMSGSGSPMNMQVDGFTMSRLPPKAAIREIRLNQNPYSAQYDSTGENHVEVFTQAGGDKLHGDLDLLGEDSAFDTKNPFVVEQPEYAAFYASGDLSGPLTRSSSWFLAADRQDVGAQSYVYATTSSTGPVYQTALSSPFTSTDAGPRIDFQIGKHQQITMRYQFGRQAQDNLLDSQLSLPSMAFSTRHTEQALQLADMQTWGPHTVNETRFQFQRTNDSTVPVSAASEVVVEGAFNGGGNSNGQLHEGQNRYELQDYASHELGRHLLRLGGRLRDVDDDSTSTAGYNGQFLFDSIEAYEITEQGLAAGLTMAEIRTLGGGASQFSYALGTPRLRVNVADLGLYAEDEWRIRSNQTLDLGLRYEMQSGIPDHADWAPRGSWSWGIGANRGPDHDKPAWAVLRLGAGIFYGRFDPKYILIAGRENGIRQQRWVVNDPDFYPSVPAPADFGPGAQPTIYRISSRLHAPYVVQRGVSVDKTFDKRWTVSADWSWFKGFDQLLTRNVNAPLPGTYNPDDPTSGTRPMGGNENIYEYESEANSTRNRLFVNVHYRTSWATLYGNYSYGHARADTAGPGSFPSNQYDLRQDWGRAANDIRHRLYVGALANTPGKFELNPFLVFESSMPFNITTGTDLNGDSQYNDRPAFATDLSRPSVYRTKWGNFDADPLPGQNVIPINYGTGPAVVMLNFSASRDFAFGPVTPGEGGAPGARKYQMNLGFEGQNILNIVNGGPPEGVLSAPEFGHSTALVTTVYSSNQANRIMYLHVALNF</sequence>
<feature type="domain" description="TonB-dependent transporter Oar-like beta-barrel" evidence="5">
    <location>
        <begin position="553"/>
        <end position="928"/>
    </location>
</feature>
<evidence type="ECO:0000256" key="3">
    <source>
        <dbReference type="ARBA" id="ARBA00023237"/>
    </source>
</evidence>